<feature type="transmembrane region" description="Helical" evidence="12">
    <location>
        <begin position="37"/>
        <end position="58"/>
    </location>
</feature>
<evidence type="ECO:0000256" key="7">
    <source>
        <dbReference type="ARBA" id="ARBA00022990"/>
    </source>
</evidence>
<evidence type="ECO:0000256" key="10">
    <source>
        <dbReference type="ARBA" id="ARBA00040282"/>
    </source>
</evidence>
<dbReference type="GO" id="GO:0045277">
    <property type="term" value="C:respiratory chain complex IV"/>
    <property type="evidence" value="ECO:0007669"/>
    <property type="project" value="InterPro"/>
</dbReference>
<dbReference type="Proteomes" id="UP000694414">
    <property type="component" value="Unplaced"/>
</dbReference>
<evidence type="ECO:0000256" key="1">
    <source>
        <dbReference type="ARBA" id="ARBA00004434"/>
    </source>
</evidence>
<keyword evidence="4" id="KW-0999">Mitochondrion inner membrane</keyword>
<dbReference type="GO" id="GO:0006123">
    <property type="term" value="P:mitochondrial electron transport, cytochrome c to oxygen"/>
    <property type="evidence" value="ECO:0007669"/>
    <property type="project" value="InterPro"/>
</dbReference>
<keyword evidence="5" id="KW-0809">Transit peptide</keyword>
<sequence length="67" mass="7589">MEIIAHYIPSYTRKVIRNVLKDSGIPVHLKGEVADILLYRATIVLTVVTEAFAIYQLAMASFPKRQD</sequence>
<protein>
    <recommendedName>
        <fullName evidence="10">Cytochrome c oxidase subunit 7A2, mitochondrial</fullName>
    </recommendedName>
    <alternativeName>
        <fullName evidence="11">Cytochrome c oxidase subunit VIIa-liver/heart</fullName>
    </alternativeName>
</protein>
<organism evidence="13 14">
    <name type="scientific">Prolemur simus</name>
    <name type="common">Greater bamboo lemur</name>
    <name type="synonym">Hapalemur simus</name>
    <dbReference type="NCBI Taxonomy" id="1328070"/>
    <lineage>
        <taxon>Eukaryota</taxon>
        <taxon>Metazoa</taxon>
        <taxon>Chordata</taxon>
        <taxon>Craniata</taxon>
        <taxon>Vertebrata</taxon>
        <taxon>Euteleostomi</taxon>
        <taxon>Mammalia</taxon>
        <taxon>Eutheria</taxon>
        <taxon>Euarchontoglires</taxon>
        <taxon>Primates</taxon>
        <taxon>Strepsirrhini</taxon>
        <taxon>Lemuriformes</taxon>
        <taxon>Lemuridae</taxon>
        <taxon>Prolemur</taxon>
    </lineage>
</organism>
<dbReference type="GO" id="GO:0002082">
    <property type="term" value="P:regulation of oxidative phosphorylation"/>
    <property type="evidence" value="ECO:0007669"/>
    <property type="project" value="TreeGrafter"/>
</dbReference>
<dbReference type="AlphaFoldDB" id="A0A8C8ZDZ6"/>
<dbReference type="GO" id="GO:0005743">
    <property type="term" value="C:mitochondrial inner membrane"/>
    <property type="evidence" value="ECO:0007669"/>
    <property type="project" value="UniProtKB-SubCell"/>
</dbReference>
<evidence type="ECO:0000256" key="2">
    <source>
        <dbReference type="ARBA" id="ARBA00009331"/>
    </source>
</evidence>
<keyword evidence="8" id="KW-0496">Mitochondrion</keyword>
<evidence type="ECO:0000256" key="11">
    <source>
        <dbReference type="ARBA" id="ARBA00042325"/>
    </source>
</evidence>
<accession>A0A8C8ZDZ6</accession>
<dbReference type="GeneTree" id="ENSGT00970000194779"/>
<keyword evidence="6 12" id="KW-1133">Transmembrane helix</keyword>
<name>A0A8C8ZDZ6_PROSS</name>
<comment type="similarity">
    <text evidence="2">Belongs to the cytochrome c oxidase VIIa family.</text>
</comment>
<dbReference type="SUPFAM" id="SSF81419">
    <property type="entry name" value="Mitochondrial cytochrome c oxidase subunit VIIa"/>
    <property type="match status" value="1"/>
</dbReference>
<evidence type="ECO:0000256" key="5">
    <source>
        <dbReference type="ARBA" id="ARBA00022946"/>
    </source>
</evidence>
<keyword evidence="3 12" id="KW-0812">Transmembrane</keyword>
<proteinExistence type="inferred from homology"/>
<dbReference type="PANTHER" id="PTHR10510">
    <property type="entry name" value="CYTOCHROME C OXIDASE POLYPEPTIDE 7A"/>
    <property type="match status" value="1"/>
</dbReference>
<evidence type="ECO:0000256" key="4">
    <source>
        <dbReference type="ARBA" id="ARBA00022792"/>
    </source>
</evidence>
<dbReference type="GO" id="GO:0097250">
    <property type="term" value="P:mitochondrial respirasome assembly"/>
    <property type="evidence" value="ECO:0007669"/>
    <property type="project" value="TreeGrafter"/>
</dbReference>
<dbReference type="PANTHER" id="PTHR10510:SF15">
    <property type="entry name" value="CYTOCHROME C OXIDASE SUBUNIT 7A2, MITOCHONDRIAL"/>
    <property type="match status" value="1"/>
</dbReference>
<evidence type="ECO:0000256" key="12">
    <source>
        <dbReference type="SAM" id="Phobius"/>
    </source>
</evidence>
<dbReference type="FunFam" id="4.10.91.10:FF:000001">
    <property type="entry name" value="Cytochrome c oxidase subunit 7A1, mitochondrial"/>
    <property type="match status" value="1"/>
</dbReference>
<reference evidence="13" key="2">
    <citation type="submission" date="2025-09" db="UniProtKB">
        <authorList>
            <consortium name="Ensembl"/>
        </authorList>
    </citation>
    <scope>IDENTIFICATION</scope>
</reference>
<evidence type="ECO:0000256" key="6">
    <source>
        <dbReference type="ARBA" id="ARBA00022989"/>
    </source>
</evidence>
<keyword evidence="9 12" id="KW-0472">Membrane</keyword>
<dbReference type="InterPro" id="IPR036539">
    <property type="entry name" value="Cyt_c_oxidase_su7a_sf"/>
</dbReference>
<evidence type="ECO:0000256" key="8">
    <source>
        <dbReference type="ARBA" id="ARBA00023128"/>
    </source>
</evidence>
<dbReference type="Ensembl" id="ENSPSMT00000019238.1">
    <property type="protein sequence ID" value="ENSPSMP00000016555.1"/>
    <property type="gene ID" value="ENSPSMG00000011793.1"/>
</dbReference>
<evidence type="ECO:0000313" key="13">
    <source>
        <dbReference type="Ensembl" id="ENSPSMP00000016555.1"/>
    </source>
</evidence>
<reference evidence="13" key="1">
    <citation type="submission" date="2025-08" db="UniProtKB">
        <authorList>
            <consortium name="Ensembl"/>
        </authorList>
    </citation>
    <scope>IDENTIFICATION</scope>
</reference>
<dbReference type="Gene3D" id="4.10.91.10">
    <property type="entry name" value="Cytochrome c oxidase, subunit VIIa"/>
    <property type="match status" value="1"/>
</dbReference>
<comment type="subcellular location">
    <subcellularLocation>
        <location evidence="1">Mitochondrion inner membrane</location>
        <topology evidence="1">Single-pass membrane protein</topology>
    </subcellularLocation>
</comment>
<evidence type="ECO:0000313" key="14">
    <source>
        <dbReference type="Proteomes" id="UP000694414"/>
    </source>
</evidence>
<dbReference type="InterPro" id="IPR003177">
    <property type="entry name" value="Cytc_oxidase_su7a_met"/>
</dbReference>
<evidence type="ECO:0000256" key="9">
    <source>
        <dbReference type="ARBA" id="ARBA00023136"/>
    </source>
</evidence>
<keyword evidence="14" id="KW-1185">Reference proteome</keyword>
<keyword evidence="7" id="KW-0007">Acetylation</keyword>
<evidence type="ECO:0000256" key="3">
    <source>
        <dbReference type="ARBA" id="ARBA00022692"/>
    </source>
</evidence>